<feature type="transmembrane region" description="Helical" evidence="1">
    <location>
        <begin position="163"/>
        <end position="181"/>
    </location>
</feature>
<accession>A0A1Q9D2Y5</accession>
<proteinExistence type="predicted"/>
<keyword evidence="1" id="KW-0812">Transmembrane</keyword>
<organism evidence="2 3">
    <name type="scientific">Symbiodinium microadriaticum</name>
    <name type="common">Dinoflagellate</name>
    <name type="synonym">Zooxanthella microadriatica</name>
    <dbReference type="NCBI Taxonomy" id="2951"/>
    <lineage>
        <taxon>Eukaryota</taxon>
        <taxon>Sar</taxon>
        <taxon>Alveolata</taxon>
        <taxon>Dinophyceae</taxon>
        <taxon>Suessiales</taxon>
        <taxon>Symbiodiniaceae</taxon>
        <taxon>Symbiodinium</taxon>
    </lineage>
</organism>
<dbReference type="AlphaFoldDB" id="A0A1Q9D2Y5"/>
<feature type="transmembrane region" description="Helical" evidence="1">
    <location>
        <begin position="47"/>
        <end position="66"/>
    </location>
</feature>
<evidence type="ECO:0000313" key="3">
    <source>
        <dbReference type="Proteomes" id="UP000186817"/>
    </source>
</evidence>
<dbReference type="OrthoDB" id="10445372at2759"/>
<dbReference type="Proteomes" id="UP000186817">
    <property type="component" value="Unassembled WGS sequence"/>
</dbReference>
<keyword evidence="1" id="KW-0472">Membrane</keyword>
<keyword evidence="1" id="KW-1133">Transmembrane helix</keyword>
<keyword evidence="3" id="KW-1185">Reference proteome</keyword>
<sequence length="259" mass="29227">MCHFCFALHLKAWPLDLASLKSVRRAVELLRDMKIQRPAMAMQDTPFAVFACAYGLYLLPFIYLLLSSRLPAGSKALLPWQPLGSPFLGALIFESWLAVLYVLLRLAVSKLHWKLKMKPLWQHKDDLLRMAYLNVGLCFMGRIQARVWSPQMEGTFESLRLDFLLLVAYFTFFYAVLFEMVRHVNLHISADVFHNPQGLGICAVALAVILGGELQSFERSANTLYRPDLDAVAHLGSRLCSVTAGVKHWRTAVSSGRGT</sequence>
<reference evidence="2 3" key="1">
    <citation type="submission" date="2016-02" db="EMBL/GenBank/DDBJ databases">
        <title>Genome analysis of coral dinoflagellate symbionts highlights evolutionary adaptations to a symbiotic lifestyle.</title>
        <authorList>
            <person name="Aranda M."/>
            <person name="Li Y."/>
            <person name="Liew Y.J."/>
            <person name="Baumgarten S."/>
            <person name="Simakov O."/>
            <person name="Wilson M."/>
            <person name="Piel J."/>
            <person name="Ashoor H."/>
            <person name="Bougouffa S."/>
            <person name="Bajic V.B."/>
            <person name="Ryu T."/>
            <person name="Ravasi T."/>
            <person name="Bayer T."/>
            <person name="Micklem G."/>
            <person name="Kim H."/>
            <person name="Bhak J."/>
            <person name="Lajeunesse T.C."/>
            <person name="Voolstra C.R."/>
        </authorList>
    </citation>
    <scope>NUCLEOTIDE SEQUENCE [LARGE SCALE GENOMIC DNA]</scope>
    <source>
        <strain evidence="2 3">CCMP2467</strain>
    </source>
</reference>
<comment type="caution">
    <text evidence="2">The sequence shown here is derived from an EMBL/GenBank/DDBJ whole genome shotgun (WGS) entry which is preliminary data.</text>
</comment>
<evidence type="ECO:0000313" key="2">
    <source>
        <dbReference type="EMBL" id="OLP89542.1"/>
    </source>
</evidence>
<evidence type="ECO:0000256" key="1">
    <source>
        <dbReference type="SAM" id="Phobius"/>
    </source>
</evidence>
<name>A0A1Q9D2Y5_SYMMI</name>
<protein>
    <submittedName>
        <fullName evidence="2">Uncharacterized protein</fullName>
    </submittedName>
</protein>
<feature type="transmembrane region" description="Helical" evidence="1">
    <location>
        <begin position="86"/>
        <end position="106"/>
    </location>
</feature>
<gene>
    <name evidence="2" type="ORF">AK812_SmicGene28991</name>
</gene>
<dbReference type="EMBL" id="LSRX01000754">
    <property type="protein sequence ID" value="OLP89542.1"/>
    <property type="molecule type" value="Genomic_DNA"/>
</dbReference>